<dbReference type="Pfam" id="PF04715">
    <property type="entry name" value="Anth_synt_I_N"/>
    <property type="match status" value="1"/>
</dbReference>
<keyword evidence="4" id="KW-0315">Glutamine amidotransferase</keyword>
<dbReference type="EMBL" id="JACJSG010000025">
    <property type="protein sequence ID" value="MBD2502613.1"/>
    <property type="molecule type" value="Genomic_DNA"/>
</dbReference>
<evidence type="ECO:0000259" key="7">
    <source>
        <dbReference type="Pfam" id="PF04715"/>
    </source>
</evidence>
<evidence type="ECO:0000256" key="4">
    <source>
        <dbReference type="ARBA" id="ARBA00022962"/>
    </source>
</evidence>
<dbReference type="CDD" id="cd01743">
    <property type="entry name" value="GATase1_Anthranilate_Synthase"/>
    <property type="match status" value="1"/>
</dbReference>
<feature type="domain" description="Chorismate-utilising enzyme C-terminal" evidence="6">
    <location>
        <begin position="456"/>
        <end position="710"/>
    </location>
</feature>
<proteinExistence type="inferred from homology"/>
<dbReference type="SUPFAM" id="SSF56322">
    <property type="entry name" value="ADC synthase"/>
    <property type="match status" value="1"/>
</dbReference>
<evidence type="ECO:0000259" key="6">
    <source>
        <dbReference type="Pfam" id="PF00425"/>
    </source>
</evidence>
<dbReference type="Pfam" id="PF00117">
    <property type="entry name" value="GATase"/>
    <property type="match status" value="1"/>
</dbReference>
<dbReference type="InterPro" id="IPR006805">
    <property type="entry name" value="Anth_synth_I_N"/>
</dbReference>
<evidence type="ECO:0000313" key="8">
    <source>
        <dbReference type="EMBL" id="MBD2502613.1"/>
    </source>
</evidence>
<protein>
    <recommendedName>
        <fullName evidence="2">aminodeoxychorismate synthase</fullName>
        <ecNumber evidence="2">2.6.1.85</ecNumber>
    </recommendedName>
</protein>
<evidence type="ECO:0000256" key="1">
    <source>
        <dbReference type="ARBA" id="ARBA00005970"/>
    </source>
</evidence>
<accession>A0ABR8DA51</accession>
<dbReference type="InterPro" id="IPR005801">
    <property type="entry name" value="ADC_synthase"/>
</dbReference>
<evidence type="ECO:0000259" key="5">
    <source>
        <dbReference type="Pfam" id="PF00117"/>
    </source>
</evidence>
<name>A0ABR8DA51_9NOST</name>
<dbReference type="InterPro" id="IPR015890">
    <property type="entry name" value="Chorismate_C"/>
</dbReference>
<dbReference type="InterPro" id="IPR019999">
    <property type="entry name" value="Anth_synth_I-like"/>
</dbReference>
<dbReference type="InterPro" id="IPR017926">
    <property type="entry name" value="GATASE"/>
</dbReference>
<dbReference type="PROSITE" id="PS51273">
    <property type="entry name" value="GATASE_TYPE_1"/>
    <property type="match status" value="1"/>
</dbReference>
<dbReference type="InterPro" id="IPR006221">
    <property type="entry name" value="TrpG/PapA_dom"/>
</dbReference>
<reference evidence="8 9" key="1">
    <citation type="journal article" date="2020" name="ISME J.">
        <title>Comparative genomics reveals insights into cyanobacterial evolution and habitat adaptation.</title>
        <authorList>
            <person name="Chen M.Y."/>
            <person name="Teng W.K."/>
            <person name="Zhao L."/>
            <person name="Hu C.X."/>
            <person name="Zhou Y.K."/>
            <person name="Han B.P."/>
            <person name="Song L.R."/>
            <person name="Shu W.S."/>
        </authorList>
    </citation>
    <scope>NUCLEOTIDE SEQUENCE [LARGE SCALE GENOMIC DNA]</scope>
    <source>
        <strain evidence="8 9">FACHB-119</strain>
    </source>
</reference>
<keyword evidence="3 8" id="KW-0808">Transferase</keyword>
<dbReference type="InterPro" id="IPR005802">
    <property type="entry name" value="ADC_synth_comp_1"/>
</dbReference>
<feature type="domain" description="Anthranilate synthase component I N-terminal" evidence="7">
    <location>
        <begin position="272"/>
        <end position="407"/>
    </location>
</feature>
<evidence type="ECO:0000256" key="3">
    <source>
        <dbReference type="ARBA" id="ARBA00022679"/>
    </source>
</evidence>
<feature type="domain" description="Glutamine amidotransferase" evidence="5">
    <location>
        <begin position="5"/>
        <end position="187"/>
    </location>
</feature>
<dbReference type="PANTHER" id="PTHR11236:SF18">
    <property type="entry name" value="AMINODEOXYCHORISMATE SYNTHASE"/>
    <property type="match status" value="1"/>
</dbReference>
<dbReference type="PANTHER" id="PTHR11236">
    <property type="entry name" value="AMINOBENZOATE/ANTHRANILATE SYNTHASE"/>
    <property type="match status" value="1"/>
</dbReference>
<dbReference type="EC" id="2.6.1.85" evidence="2"/>
<dbReference type="PRINTS" id="PR00097">
    <property type="entry name" value="ANTSNTHASEII"/>
</dbReference>
<dbReference type="NCBIfam" id="TIGR00553">
    <property type="entry name" value="pabB"/>
    <property type="match status" value="1"/>
</dbReference>
<dbReference type="Pfam" id="PF00425">
    <property type="entry name" value="Chorismate_bind"/>
    <property type="match status" value="1"/>
</dbReference>
<comment type="similarity">
    <text evidence="1">In the C-terminal section; belongs to the anthranilate synthase component I family.</text>
</comment>
<dbReference type="PRINTS" id="PR00096">
    <property type="entry name" value="GATASE"/>
</dbReference>
<evidence type="ECO:0000256" key="2">
    <source>
        <dbReference type="ARBA" id="ARBA00013139"/>
    </source>
</evidence>
<organism evidence="8 9">
    <name type="scientific">Anabaena azotica FACHB-119</name>
    <dbReference type="NCBI Taxonomy" id="947527"/>
    <lineage>
        <taxon>Bacteria</taxon>
        <taxon>Bacillati</taxon>
        <taxon>Cyanobacteriota</taxon>
        <taxon>Cyanophyceae</taxon>
        <taxon>Nostocales</taxon>
        <taxon>Nostocaceae</taxon>
        <taxon>Anabaena</taxon>
        <taxon>Anabaena azotica</taxon>
    </lineage>
</organism>
<dbReference type="PRINTS" id="PR00099">
    <property type="entry name" value="CPSGATASE"/>
</dbReference>
<comment type="caution">
    <text evidence="8">The sequence shown here is derived from an EMBL/GenBank/DDBJ whole genome shotgun (WGS) entry which is preliminary data.</text>
</comment>
<dbReference type="InterPro" id="IPR029062">
    <property type="entry name" value="Class_I_gatase-like"/>
</dbReference>
<dbReference type="GO" id="GO:0046820">
    <property type="term" value="F:4-amino-4-deoxychorismate synthase activity"/>
    <property type="evidence" value="ECO:0007669"/>
    <property type="project" value="UniProtKB-EC"/>
</dbReference>
<dbReference type="Gene3D" id="3.60.120.10">
    <property type="entry name" value="Anthranilate synthase"/>
    <property type="match status" value="1"/>
</dbReference>
<dbReference type="NCBIfam" id="TIGR00566">
    <property type="entry name" value="trpG_papA"/>
    <property type="match status" value="1"/>
</dbReference>
<dbReference type="SUPFAM" id="SSF52317">
    <property type="entry name" value="Class I glutamine amidotransferase-like"/>
    <property type="match status" value="1"/>
</dbReference>
<sequence>MKTIIIDNYDSYTFNLYQMIAEINGELPLVVRNDQLNWYGLKQQVFDNIVISPGPGRPENPKDFGVCQQLLQNSFNVPILGVCLGHQGIGHYYGGKVIHAPEPKHGRLSYVYHNGCDLFQEIPSPFLVVRYHSLLVSEELPSCLEKVAWTEDGLVMGLRHRHLPLWGVQFHPESICSEYGYQLLQNFRKITEESIKRNDSLGVGILSASKIQGTGKMPIPQEDYLNYIESQNGKYRPKLARKIFPISTTSTQASEFAICSRKLDYYPDTEQAFVHLFGEDPYAFWLDSSRVEAGLSRFSFMGGSGGANSLLVRYRTQSQELIITQSGQVTSTHESIFDYLKREIHRRSCQSDELPFDFNCGFVGYFGYELKAECGSKLVHTSSVPDAILLLSDRLIAFDHQEQTTYLVYLTPVGETASAQAWLELTEKRLRTLPPLPPLVCGMTSQPVTFRLSRSYQRYKDDIYRCLQKIREGETYQVCLTNQLHTDTTPDPLTFYRRLRQINPAPYSAFLRFGDLAIACSSPERFLQIDRQGWVETKPIKGTVRRGQTPQEDALLCQSLRNSEKERAENLMIVDLLRNDLGRVCQVGTIHVPKLMDVESYATVHQLVSTIRGLLSPNMDATDCIRMAFPGGSMTGAPKLRTMEIIDQLEQEARGVYSGAIGFLGLNGAADLNIVIRTAVLTPEQTSIGVGGGIVALSDVEMEFQETILKANALIQAMLLTVHGELHPSLYRILGIPATTIDKPKKVLNEV</sequence>
<evidence type="ECO:0000313" key="9">
    <source>
        <dbReference type="Proteomes" id="UP000661112"/>
    </source>
</evidence>
<dbReference type="Gene3D" id="3.40.50.880">
    <property type="match status" value="1"/>
</dbReference>
<keyword evidence="8" id="KW-0032">Aminotransferase</keyword>
<keyword evidence="9" id="KW-1185">Reference proteome</keyword>
<gene>
    <name evidence="8" type="primary">pabB</name>
    <name evidence="8" type="ORF">H6G83_18695</name>
</gene>
<dbReference type="Proteomes" id="UP000661112">
    <property type="component" value="Unassembled WGS sequence"/>
</dbReference>